<dbReference type="OrthoDB" id="5390017at2759"/>
<organism evidence="2 3">
    <name type="scientific">Delitschia confertaspora ATCC 74209</name>
    <dbReference type="NCBI Taxonomy" id="1513339"/>
    <lineage>
        <taxon>Eukaryota</taxon>
        <taxon>Fungi</taxon>
        <taxon>Dikarya</taxon>
        <taxon>Ascomycota</taxon>
        <taxon>Pezizomycotina</taxon>
        <taxon>Dothideomycetes</taxon>
        <taxon>Pleosporomycetidae</taxon>
        <taxon>Pleosporales</taxon>
        <taxon>Delitschiaceae</taxon>
        <taxon>Delitschia</taxon>
    </lineage>
</organism>
<reference evidence="2" key="1">
    <citation type="journal article" date="2020" name="Stud. Mycol.">
        <title>101 Dothideomycetes genomes: a test case for predicting lifestyles and emergence of pathogens.</title>
        <authorList>
            <person name="Haridas S."/>
            <person name="Albert R."/>
            <person name="Binder M."/>
            <person name="Bloem J."/>
            <person name="Labutti K."/>
            <person name="Salamov A."/>
            <person name="Andreopoulos B."/>
            <person name="Baker S."/>
            <person name="Barry K."/>
            <person name="Bills G."/>
            <person name="Bluhm B."/>
            <person name="Cannon C."/>
            <person name="Castanera R."/>
            <person name="Culley D."/>
            <person name="Daum C."/>
            <person name="Ezra D."/>
            <person name="Gonzalez J."/>
            <person name="Henrissat B."/>
            <person name="Kuo A."/>
            <person name="Liang C."/>
            <person name="Lipzen A."/>
            <person name="Lutzoni F."/>
            <person name="Magnuson J."/>
            <person name="Mondo S."/>
            <person name="Nolan M."/>
            <person name="Ohm R."/>
            <person name="Pangilinan J."/>
            <person name="Park H.-J."/>
            <person name="Ramirez L."/>
            <person name="Alfaro M."/>
            <person name="Sun H."/>
            <person name="Tritt A."/>
            <person name="Yoshinaga Y."/>
            <person name="Zwiers L.-H."/>
            <person name="Turgeon B."/>
            <person name="Goodwin S."/>
            <person name="Spatafora J."/>
            <person name="Crous P."/>
            <person name="Grigoriev I."/>
        </authorList>
    </citation>
    <scope>NUCLEOTIDE SEQUENCE</scope>
    <source>
        <strain evidence="2">ATCC 74209</strain>
    </source>
</reference>
<evidence type="ECO:0000313" key="2">
    <source>
        <dbReference type="EMBL" id="KAF2200014.1"/>
    </source>
</evidence>
<dbReference type="Proteomes" id="UP000799536">
    <property type="component" value="Unassembled WGS sequence"/>
</dbReference>
<proteinExistence type="predicted"/>
<name>A0A9P4JMU3_9PLEO</name>
<gene>
    <name evidence="2" type="ORF">GQ43DRAFT_374892</name>
</gene>
<protein>
    <submittedName>
        <fullName evidence="2">Uncharacterized protein</fullName>
    </submittedName>
</protein>
<comment type="caution">
    <text evidence="2">The sequence shown here is derived from an EMBL/GenBank/DDBJ whole genome shotgun (WGS) entry which is preliminary data.</text>
</comment>
<keyword evidence="3" id="KW-1185">Reference proteome</keyword>
<evidence type="ECO:0000256" key="1">
    <source>
        <dbReference type="SAM" id="MobiDB-lite"/>
    </source>
</evidence>
<accession>A0A9P4JMU3</accession>
<feature type="region of interest" description="Disordered" evidence="1">
    <location>
        <begin position="1"/>
        <end position="28"/>
    </location>
</feature>
<evidence type="ECO:0000313" key="3">
    <source>
        <dbReference type="Proteomes" id="UP000799536"/>
    </source>
</evidence>
<feature type="compositionally biased region" description="Basic residues" evidence="1">
    <location>
        <begin position="1"/>
        <end position="11"/>
    </location>
</feature>
<dbReference type="AlphaFoldDB" id="A0A9P4JMU3"/>
<sequence length="223" mass="24378">MDVTINRKRSRASTSSTPDDSRAATPFTDTLKRTKTDNELDSLNIIHPSEAWPIDISAILASPTIPTVTGSSLQPYDNAANHTPGKSIYILCIQGDYELHYDLLCSHLPTLHLISPTLQAFLLCRDPSTHTPSHTAPFCLPMIQAVSPSHNHFVKLGLLHPLGGGQYPLDAVVVLDARGRRRLVLPFGWGAGRHVDNVGGGKGVQDRLMGMLRGCVEELEREM</sequence>
<dbReference type="EMBL" id="ML994044">
    <property type="protein sequence ID" value="KAF2200014.1"/>
    <property type="molecule type" value="Genomic_DNA"/>
</dbReference>